<feature type="compositionally biased region" description="Acidic residues" evidence="1">
    <location>
        <begin position="108"/>
        <end position="120"/>
    </location>
</feature>
<accession>A0ABR1THE0</accession>
<feature type="compositionally biased region" description="Polar residues" evidence="1">
    <location>
        <begin position="91"/>
        <end position="103"/>
    </location>
</feature>
<evidence type="ECO:0000256" key="1">
    <source>
        <dbReference type="SAM" id="MobiDB-lite"/>
    </source>
</evidence>
<sequence length="169" mass="19508">MQEGKEHQANYYNAILEDVQKHGISGGGLYKETTCVNRQPSELPENSPDLRKLHWTTVAILIHVFVTGRRLLKQQFHEDKERVAHKEEPQQHQQSNKPAQTTPKEQDITMDESDESDDNEQGSMVVEPDTGDESSTRQRPHYTPRLPTQKEKKLIVLVDEWTQHLDACK</sequence>
<name>A0ABR1THE0_9PEZI</name>
<evidence type="ECO:0000313" key="2">
    <source>
        <dbReference type="EMBL" id="KAK8046049.1"/>
    </source>
</evidence>
<dbReference type="EMBL" id="JAQQWM010000009">
    <property type="protein sequence ID" value="KAK8046049.1"/>
    <property type="molecule type" value="Genomic_DNA"/>
</dbReference>
<protein>
    <submittedName>
        <fullName evidence="2">Uncharacterized protein</fullName>
    </submittedName>
</protein>
<feature type="region of interest" description="Disordered" evidence="1">
    <location>
        <begin position="77"/>
        <end position="150"/>
    </location>
</feature>
<comment type="caution">
    <text evidence="2">The sequence shown here is derived from an EMBL/GenBank/DDBJ whole genome shotgun (WGS) entry which is preliminary data.</text>
</comment>
<feature type="compositionally biased region" description="Basic and acidic residues" evidence="1">
    <location>
        <begin position="77"/>
        <end position="90"/>
    </location>
</feature>
<dbReference type="Proteomes" id="UP001446871">
    <property type="component" value="Unassembled WGS sequence"/>
</dbReference>
<gene>
    <name evidence="2" type="ORF">PG996_014113</name>
</gene>
<evidence type="ECO:0000313" key="3">
    <source>
        <dbReference type="Proteomes" id="UP001446871"/>
    </source>
</evidence>
<keyword evidence="3" id="KW-1185">Reference proteome</keyword>
<proteinExistence type="predicted"/>
<reference evidence="2 3" key="1">
    <citation type="submission" date="2023-01" db="EMBL/GenBank/DDBJ databases">
        <title>Analysis of 21 Apiospora genomes using comparative genomics revels a genus with tremendous synthesis potential of carbohydrate active enzymes and secondary metabolites.</title>
        <authorList>
            <person name="Sorensen T."/>
        </authorList>
    </citation>
    <scope>NUCLEOTIDE SEQUENCE [LARGE SCALE GENOMIC DNA]</scope>
    <source>
        <strain evidence="2 3">CBS 83171</strain>
    </source>
</reference>
<organism evidence="2 3">
    <name type="scientific">Apiospora saccharicola</name>
    <dbReference type="NCBI Taxonomy" id="335842"/>
    <lineage>
        <taxon>Eukaryota</taxon>
        <taxon>Fungi</taxon>
        <taxon>Dikarya</taxon>
        <taxon>Ascomycota</taxon>
        <taxon>Pezizomycotina</taxon>
        <taxon>Sordariomycetes</taxon>
        <taxon>Xylariomycetidae</taxon>
        <taxon>Amphisphaeriales</taxon>
        <taxon>Apiosporaceae</taxon>
        <taxon>Apiospora</taxon>
    </lineage>
</organism>